<dbReference type="GO" id="GO:0003743">
    <property type="term" value="F:translation initiation factor activity"/>
    <property type="evidence" value="ECO:0007669"/>
    <property type="project" value="UniProtKB-KW"/>
</dbReference>
<dbReference type="Gene3D" id="3.90.1150.10">
    <property type="entry name" value="Aspartate Aminotransferase, domain 1"/>
    <property type="match status" value="1"/>
</dbReference>
<feature type="region of interest" description="Disordered" evidence="10">
    <location>
        <begin position="799"/>
        <end position="828"/>
    </location>
</feature>
<dbReference type="PROSITE" id="PS00392">
    <property type="entry name" value="DDC_GAD_HDC_YDC"/>
    <property type="match status" value="1"/>
</dbReference>
<reference evidence="12 13" key="1">
    <citation type="journal article" date="2018" name="New Phytol.">
        <title>Phylogenomics of Endogonaceae and evolution of mycorrhizas within Mucoromycota.</title>
        <authorList>
            <person name="Chang Y."/>
            <person name="Desiro A."/>
            <person name="Na H."/>
            <person name="Sandor L."/>
            <person name="Lipzen A."/>
            <person name="Clum A."/>
            <person name="Barry K."/>
            <person name="Grigoriev I.V."/>
            <person name="Martin F.M."/>
            <person name="Stajich J.E."/>
            <person name="Smith M.E."/>
            <person name="Bonito G."/>
            <person name="Spatafora J.W."/>
        </authorList>
    </citation>
    <scope>NUCLEOTIDE SEQUENCE [LARGE SCALE GENOMIC DNA]</scope>
    <source>
        <strain evidence="12 13">GMNB39</strain>
    </source>
</reference>
<comment type="cofactor">
    <cofactor evidence="1 8">
        <name>pyridoxal 5'-phosphate</name>
        <dbReference type="ChEBI" id="CHEBI:597326"/>
    </cofactor>
</comment>
<evidence type="ECO:0000256" key="4">
    <source>
        <dbReference type="ARBA" id="ARBA00022540"/>
    </source>
</evidence>
<dbReference type="PANTHER" id="PTHR13937">
    <property type="entry name" value="EUKARYOTIC TRANSLATION INITATION FACTOR 3, SUBUNIT 8 EIF3S8 -RELATED"/>
    <property type="match status" value="1"/>
</dbReference>
<sequence length="1448" mass="163040">MPLDIEEFRRRGYEAVDRIADYYADIESHRVLSVVEPGYLKKLLPDNAPEDPESWDVIQADFDNKIMPGMTHWQSPNFFAFFPANSSFEGILGDMYGGMLNTIGFNVSGKYNTLCRSGSDPHNTLALIPPIRLTSAVAVLARLYRAGDHCSRLDGQADRATRAVSVGRLRWRRDPADGERGCHRGHDRRQGPCPQQVPSRRGEERRGGRHGSEQADRTHSCTHKAALIANVRFRSLPTDDDFRLRGETVWAEVQNDMDEGLIPFFLTATIGTTSSGAVDAIDEIGEAGDVDQLSSLWLVQVNGTDIWLHIDAAYAGASLICPEYQHLLKGVEHADSFDFNMHKWLLTNFDCSLLWVKDRKPLIDALSLTPAYLRTAQGDAGLVTDYKDWQLGLGRRFRSLKAWFVIRSYGAKGLREHINKHIRLASHFRALMAKHPDLLAISTPPTFALTVFNVLAPLPEIEGVDSATLTRQTLERINASGEIFLTLTELLTKYISLVVTRCTNDQATQIPRDIMVIDNEPSTLAFRSKLLPPETSPARTHLNPYTMSSRFFRAGSDSDSDSESDNESFVSDEEPSEGDESDGELAPQQEEKKNKWIGAAASDDDDSDDDRGKRKVLSKKDKRFVELESAVKAIENGRKIGDWVAISNGKRLGGGAGVWRMHGAVRKLRHSPSNSSRPPPEFDKLTKALKKVSTSSIMVKSGVPRFFIRAIVELEDYLAEAVSKEKVVAKKMGADKAKAMNVMKQKLKKNNKDYEKEIDAFRKNPVEEEEEDEIELDEEEDLIALAAAKAAAKKDRKKAQFQLSDDESREATDFAADGDDGFTPVGPGGKTVEYTAENLYKKLREVLDARGKKNTDRTEQVTVLKRLLVIAATPYSRVRVLIALISSQFDYNLSMTAFMSVELWKSAEREITQLLIILEENPQYEIRENVEEIDDDDKDLVPPAGSVLSIRGSIVSFVDRLDDEFTKSLQNIDPHTTEYVDRLKDETGLYAVIVRAQAYFEMHGMEESTCRVVMRRLEHVYYKPDPVIKQVEEAVKVALPESVSSKITFYEDPSELIHNLCVYLYKQNVSLLRTRAMLCHIYHHALHNRFYKARDMLLMSHLQESIHQADVATQILHNRTMVQVGLCAFREGMIKEAQSCLQEISGSGRPKELLAQGLQLQRYAQLPPEQEKLDRQRQLPFHMHINLELLECVYLTCSMLLEIPSMAAAGPDAKKKVISKPFRRLLEYNERQVFSGPPENTRDHIMGAAKSLAAGEWKKSRELIMAIKIWDLMPEQQQIKDMLARKIQEEGLRTYLFTYSSYYTTLGLQQLSSMFDLPLNNVAAIVAKMIWNEEIAASLDQIKQCVVLHQVEASRVQVLSLQFADKAAALVEQNERLLEQKTLENKPERKEKGKGERGQNPQQRGQSGGQRAFQQRTGGRNNFNNGLGNSSLSTTTTTATTTTTTTTT</sequence>
<evidence type="ECO:0000313" key="12">
    <source>
        <dbReference type="EMBL" id="RUP45467.1"/>
    </source>
</evidence>
<evidence type="ECO:0000256" key="10">
    <source>
        <dbReference type="SAM" id="MobiDB-lite"/>
    </source>
</evidence>
<dbReference type="Pfam" id="PF05470">
    <property type="entry name" value="eIF-3c_N"/>
    <property type="match status" value="1"/>
</dbReference>
<feature type="compositionally biased region" description="Basic and acidic residues" evidence="10">
    <location>
        <begin position="200"/>
        <end position="219"/>
    </location>
</feature>
<feature type="domain" description="PCI" evidence="11">
    <location>
        <begin position="1181"/>
        <end position="1353"/>
    </location>
</feature>
<dbReference type="SUPFAM" id="SSF46785">
    <property type="entry name" value="Winged helix' DNA-binding domain"/>
    <property type="match status" value="1"/>
</dbReference>
<dbReference type="InterPro" id="IPR008905">
    <property type="entry name" value="EIF3C_N_dom"/>
</dbReference>
<evidence type="ECO:0000256" key="2">
    <source>
        <dbReference type="ARBA" id="ARBA00009533"/>
    </source>
</evidence>
<evidence type="ECO:0000259" key="11">
    <source>
        <dbReference type="PROSITE" id="PS50250"/>
    </source>
</evidence>
<dbReference type="GO" id="GO:0006520">
    <property type="term" value="P:amino acid metabolic process"/>
    <property type="evidence" value="ECO:0007669"/>
    <property type="project" value="InterPro"/>
</dbReference>
<feature type="region of interest" description="Disordered" evidence="10">
    <location>
        <begin position="175"/>
        <end position="220"/>
    </location>
</feature>
<dbReference type="PANTHER" id="PTHR13937:SF0">
    <property type="entry name" value="EUKARYOTIC TRANSLATION INITIATION FACTOR 3 SUBUNIT C-RELATED"/>
    <property type="match status" value="1"/>
</dbReference>
<dbReference type="SMART" id="SM00088">
    <property type="entry name" value="PINT"/>
    <property type="match status" value="1"/>
</dbReference>
<dbReference type="PRINTS" id="PR00800">
    <property type="entry name" value="YHDCRBOXLASE"/>
</dbReference>
<name>A0A433D3N2_9FUNG</name>
<dbReference type="InterPro" id="IPR015422">
    <property type="entry name" value="PyrdxlP-dep_Trfase_small"/>
</dbReference>
<feature type="compositionally biased region" description="Acidic residues" evidence="10">
    <location>
        <begin position="558"/>
        <end position="583"/>
    </location>
</feature>
<dbReference type="FunFam" id="1.10.10.10:FF:000300">
    <property type="entry name" value="Eukaryotic translation initiation factor 3 subunit C"/>
    <property type="match status" value="1"/>
</dbReference>
<evidence type="ECO:0000256" key="3">
    <source>
        <dbReference type="ARBA" id="ARBA00022490"/>
    </source>
</evidence>
<dbReference type="InterPro" id="IPR015424">
    <property type="entry name" value="PyrdxlP-dep_Trfase"/>
</dbReference>
<dbReference type="InterPro" id="IPR021115">
    <property type="entry name" value="Pyridoxal-P_BS"/>
</dbReference>
<dbReference type="Pfam" id="PF26569">
    <property type="entry name" value="EIF3CL_C"/>
    <property type="match status" value="1"/>
</dbReference>
<feature type="coiled-coil region" evidence="9">
    <location>
        <begin position="737"/>
        <end position="764"/>
    </location>
</feature>
<dbReference type="InterPro" id="IPR000717">
    <property type="entry name" value="PCI_dom"/>
</dbReference>
<evidence type="ECO:0000256" key="5">
    <source>
        <dbReference type="ARBA" id="ARBA00022898"/>
    </source>
</evidence>
<dbReference type="Pfam" id="PF00282">
    <property type="entry name" value="Pyridoxal_deC"/>
    <property type="match status" value="2"/>
</dbReference>
<dbReference type="InterPro" id="IPR036390">
    <property type="entry name" value="WH_DNA-bd_sf"/>
</dbReference>
<dbReference type="Gene3D" id="1.20.1340.10">
    <property type="entry name" value="dopa decarboxylase, N-terminal domain"/>
    <property type="match status" value="1"/>
</dbReference>
<dbReference type="SUPFAM" id="SSF53383">
    <property type="entry name" value="PLP-dependent transferases"/>
    <property type="match status" value="2"/>
</dbReference>
<dbReference type="EMBL" id="RBNI01007247">
    <property type="protein sequence ID" value="RUP45467.1"/>
    <property type="molecule type" value="Genomic_DNA"/>
</dbReference>
<keyword evidence="3" id="KW-0963">Cytoplasm</keyword>
<accession>A0A433D3N2</accession>
<feature type="non-terminal residue" evidence="12">
    <location>
        <position position="1448"/>
    </location>
</feature>
<dbReference type="HAMAP" id="MF_03002">
    <property type="entry name" value="eIF3c"/>
    <property type="match status" value="1"/>
</dbReference>
<evidence type="ECO:0000313" key="13">
    <source>
        <dbReference type="Proteomes" id="UP000268093"/>
    </source>
</evidence>
<keyword evidence="5 8" id="KW-0663">Pyridoxal phosphate</keyword>
<dbReference type="InterPro" id="IPR010977">
    <property type="entry name" value="Aromatic_deC"/>
</dbReference>
<dbReference type="GO" id="GO:0019752">
    <property type="term" value="P:carboxylic acid metabolic process"/>
    <property type="evidence" value="ECO:0007669"/>
    <property type="project" value="InterPro"/>
</dbReference>
<feature type="compositionally biased region" description="Basic and acidic residues" evidence="10">
    <location>
        <begin position="1380"/>
        <end position="1397"/>
    </location>
</feature>
<evidence type="ECO:0000256" key="9">
    <source>
        <dbReference type="SAM" id="Coils"/>
    </source>
</evidence>
<keyword evidence="13" id="KW-1185">Reference proteome</keyword>
<dbReference type="InterPro" id="IPR058999">
    <property type="entry name" value="EIF3CL_C"/>
</dbReference>
<dbReference type="GO" id="GO:0005852">
    <property type="term" value="C:eukaryotic translation initiation factor 3 complex"/>
    <property type="evidence" value="ECO:0007669"/>
    <property type="project" value="InterPro"/>
</dbReference>
<feature type="region of interest" description="Disordered" evidence="10">
    <location>
        <begin position="550"/>
        <end position="615"/>
    </location>
</feature>
<protein>
    <submittedName>
        <fullName evidence="12">Eukaryotic translation initiation factor 3 subunit 8 N-terminus-domain-containing protein</fullName>
    </submittedName>
</protein>
<feature type="modified residue" description="N6-(pyridoxal phosphate)lysine" evidence="8">
    <location>
        <position position="343"/>
    </location>
</feature>
<comment type="caution">
    <text evidence="12">The sequence shown here is derived from an EMBL/GenBank/DDBJ whole genome shotgun (WGS) entry which is preliminary data.</text>
</comment>
<evidence type="ECO:0000256" key="7">
    <source>
        <dbReference type="ARBA" id="ARBA00023239"/>
    </source>
</evidence>
<dbReference type="InterPro" id="IPR002129">
    <property type="entry name" value="PyrdxlP-dep_de-COase"/>
</dbReference>
<dbReference type="GO" id="GO:0016831">
    <property type="term" value="F:carboxy-lyase activity"/>
    <property type="evidence" value="ECO:0007669"/>
    <property type="project" value="InterPro"/>
</dbReference>
<dbReference type="InterPro" id="IPR027516">
    <property type="entry name" value="EIF3C"/>
</dbReference>
<dbReference type="InterPro" id="IPR015421">
    <property type="entry name" value="PyrdxlP-dep_Trfase_major"/>
</dbReference>
<dbReference type="Proteomes" id="UP000268093">
    <property type="component" value="Unassembled WGS sequence"/>
</dbReference>
<dbReference type="PROSITE" id="PS50250">
    <property type="entry name" value="PCI"/>
    <property type="match status" value="1"/>
</dbReference>
<keyword evidence="6" id="KW-0648">Protein biosynthesis</keyword>
<organism evidence="12 13">
    <name type="scientific">Jimgerdemannia flammicorona</name>
    <dbReference type="NCBI Taxonomy" id="994334"/>
    <lineage>
        <taxon>Eukaryota</taxon>
        <taxon>Fungi</taxon>
        <taxon>Fungi incertae sedis</taxon>
        <taxon>Mucoromycota</taxon>
        <taxon>Mucoromycotina</taxon>
        <taxon>Endogonomycetes</taxon>
        <taxon>Endogonales</taxon>
        <taxon>Endogonaceae</taxon>
        <taxon>Jimgerdemannia</taxon>
    </lineage>
</organism>
<evidence type="ECO:0000256" key="8">
    <source>
        <dbReference type="PIRSR" id="PIRSR602129-50"/>
    </source>
</evidence>
<proteinExistence type="inferred from homology"/>
<feature type="region of interest" description="Disordered" evidence="10">
    <location>
        <begin position="1380"/>
        <end position="1448"/>
    </location>
</feature>
<dbReference type="GO" id="GO:0030170">
    <property type="term" value="F:pyridoxal phosphate binding"/>
    <property type="evidence" value="ECO:0007669"/>
    <property type="project" value="InterPro"/>
</dbReference>
<dbReference type="Gene3D" id="3.40.640.10">
    <property type="entry name" value="Type I PLP-dependent aspartate aminotransferase-like (Major domain)"/>
    <property type="match status" value="1"/>
</dbReference>
<comment type="similarity">
    <text evidence="2">Belongs to the group II decarboxylase family.</text>
</comment>
<keyword evidence="9" id="KW-0175">Coiled coil</keyword>
<keyword evidence="4 12" id="KW-0396">Initiation factor</keyword>
<feature type="compositionally biased region" description="Basic and acidic residues" evidence="10">
    <location>
        <begin position="175"/>
        <end position="190"/>
    </location>
</feature>
<evidence type="ECO:0000256" key="1">
    <source>
        <dbReference type="ARBA" id="ARBA00001933"/>
    </source>
</evidence>
<dbReference type="Pfam" id="PF01399">
    <property type="entry name" value="PCI"/>
    <property type="match status" value="1"/>
</dbReference>
<feature type="compositionally biased region" description="Low complexity" evidence="10">
    <location>
        <begin position="1418"/>
        <end position="1448"/>
    </location>
</feature>
<gene>
    <name evidence="12" type="ORF">BC936DRAFT_148133</name>
</gene>
<dbReference type="GO" id="GO:0031369">
    <property type="term" value="F:translation initiation factor binding"/>
    <property type="evidence" value="ECO:0007669"/>
    <property type="project" value="InterPro"/>
</dbReference>
<evidence type="ECO:0000256" key="6">
    <source>
        <dbReference type="ARBA" id="ARBA00022917"/>
    </source>
</evidence>
<dbReference type="GO" id="GO:0003723">
    <property type="term" value="F:RNA binding"/>
    <property type="evidence" value="ECO:0007669"/>
    <property type="project" value="InterPro"/>
</dbReference>
<keyword evidence="7" id="KW-0456">Lyase</keyword>
<dbReference type="OrthoDB" id="29647at2759"/>